<dbReference type="InterPro" id="IPR006683">
    <property type="entry name" value="Thioestr_dom"/>
</dbReference>
<accession>A0A1I6UMS7</accession>
<organism evidence="4 5">
    <name type="scientific">Sulfitobacter marinus</name>
    <dbReference type="NCBI Taxonomy" id="394264"/>
    <lineage>
        <taxon>Bacteria</taxon>
        <taxon>Pseudomonadati</taxon>
        <taxon>Pseudomonadota</taxon>
        <taxon>Alphaproteobacteria</taxon>
        <taxon>Rhodobacterales</taxon>
        <taxon>Roseobacteraceae</taxon>
        <taxon>Sulfitobacter</taxon>
    </lineage>
</organism>
<name>A0A1I6UMS7_9RHOB</name>
<keyword evidence="5" id="KW-1185">Reference proteome</keyword>
<dbReference type="NCBIfam" id="TIGR00369">
    <property type="entry name" value="unchar_dom_1"/>
    <property type="match status" value="1"/>
</dbReference>
<keyword evidence="2" id="KW-0378">Hydrolase</keyword>
<evidence type="ECO:0000313" key="5">
    <source>
        <dbReference type="Proteomes" id="UP000199239"/>
    </source>
</evidence>
<dbReference type="STRING" id="394264.SAMN04488040_2850"/>
<dbReference type="Pfam" id="PF03061">
    <property type="entry name" value="4HBT"/>
    <property type="match status" value="1"/>
</dbReference>
<evidence type="ECO:0000256" key="2">
    <source>
        <dbReference type="ARBA" id="ARBA00022801"/>
    </source>
</evidence>
<evidence type="ECO:0000259" key="3">
    <source>
        <dbReference type="Pfam" id="PF03061"/>
    </source>
</evidence>
<dbReference type="AlphaFoldDB" id="A0A1I6UMS7"/>
<dbReference type="RefSeq" id="WP_093916996.1">
    <property type="nucleotide sequence ID" value="NZ_FPAJ01000004.1"/>
</dbReference>
<dbReference type="SUPFAM" id="SSF54637">
    <property type="entry name" value="Thioesterase/thiol ester dehydrase-isomerase"/>
    <property type="match status" value="1"/>
</dbReference>
<dbReference type="GO" id="GO:0047617">
    <property type="term" value="F:fatty acyl-CoA hydrolase activity"/>
    <property type="evidence" value="ECO:0007669"/>
    <property type="project" value="InterPro"/>
</dbReference>
<dbReference type="InterPro" id="IPR029069">
    <property type="entry name" value="HotDog_dom_sf"/>
</dbReference>
<feature type="domain" description="Thioesterase" evidence="3">
    <location>
        <begin position="48"/>
        <end position="126"/>
    </location>
</feature>
<protein>
    <submittedName>
        <fullName evidence="4">Uncharacterized domain 1-containing protein</fullName>
    </submittedName>
</protein>
<dbReference type="CDD" id="cd03443">
    <property type="entry name" value="PaaI_thioesterase"/>
    <property type="match status" value="1"/>
</dbReference>
<reference evidence="5" key="1">
    <citation type="submission" date="2016-10" db="EMBL/GenBank/DDBJ databases">
        <authorList>
            <person name="Varghese N."/>
            <person name="Submissions S."/>
        </authorList>
    </citation>
    <scope>NUCLEOTIDE SEQUENCE [LARGE SCALE GENOMIC DNA]</scope>
    <source>
        <strain evidence="5">DSM 23422</strain>
    </source>
</reference>
<dbReference type="Proteomes" id="UP000199239">
    <property type="component" value="Unassembled WGS sequence"/>
</dbReference>
<dbReference type="InterPro" id="IPR003736">
    <property type="entry name" value="PAAI_dom"/>
</dbReference>
<gene>
    <name evidence="4" type="ORF">SAMN04488040_2850</name>
</gene>
<proteinExistence type="inferred from homology"/>
<evidence type="ECO:0000313" key="4">
    <source>
        <dbReference type="EMBL" id="SFT02674.1"/>
    </source>
</evidence>
<dbReference type="InterPro" id="IPR039298">
    <property type="entry name" value="ACOT13"/>
</dbReference>
<dbReference type="EMBL" id="FPAJ01000004">
    <property type="protein sequence ID" value="SFT02674.1"/>
    <property type="molecule type" value="Genomic_DNA"/>
</dbReference>
<comment type="similarity">
    <text evidence="1">Belongs to the thioesterase PaaI family.</text>
</comment>
<dbReference type="PANTHER" id="PTHR21660:SF1">
    <property type="entry name" value="ACYL-COENZYME A THIOESTERASE 13"/>
    <property type="match status" value="1"/>
</dbReference>
<evidence type="ECO:0000256" key="1">
    <source>
        <dbReference type="ARBA" id="ARBA00008324"/>
    </source>
</evidence>
<dbReference type="PANTHER" id="PTHR21660">
    <property type="entry name" value="THIOESTERASE SUPERFAMILY MEMBER-RELATED"/>
    <property type="match status" value="1"/>
</dbReference>
<dbReference type="Gene3D" id="3.10.129.10">
    <property type="entry name" value="Hotdog Thioesterase"/>
    <property type="match status" value="1"/>
</dbReference>
<dbReference type="OrthoDB" id="3477511at2"/>
<sequence>MPLQQPDESLLIRDETGTQTLVGYVVDISDPAHGRCYLDLGPQHLNRHGVLHGGIAATLLDNACGMTGSLSVDPTGRNPFLTISLTTQFLAAGKPGRVTATGYIKGGGRSLLYIDAELVHEDGTVIATSTGVFKRVPQEKLT</sequence>